<dbReference type="AlphaFoldDB" id="A0A9D9E5G9"/>
<evidence type="ECO:0000256" key="1">
    <source>
        <dbReference type="SAM" id="Phobius"/>
    </source>
</evidence>
<reference evidence="2" key="2">
    <citation type="journal article" date="2021" name="PeerJ">
        <title>Extensive microbial diversity within the chicken gut microbiome revealed by metagenomics and culture.</title>
        <authorList>
            <person name="Gilroy R."/>
            <person name="Ravi A."/>
            <person name="Getino M."/>
            <person name="Pursley I."/>
            <person name="Horton D.L."/>
            <person name="Alikhan N.F."/>
            <person name="Baker D."/>
            <person name="Gharbi K."/>
            <person name="Hall N."/>
            <person name="Watson M."/>
            <person name="Adriaenssens E.M."/>
            <person name="Foster-Nyarko E."/>
            <person name="Jarju S."/>
            <person name="Secka A."/>
            <person name="Antonio M."/>
            <person name="Oren A."/>
            <person name="Chaudhuri R.R."/>
            <person name="La Ragione R."/>
            <person name="Hildebrand F."/>
            <person name="Pallen M.J."/>
        </authorList>
    </citation>
    <scope>NUCLEOTIDE SEQUENCE</scope>
    <source>
        <strain evidence="2">C6-149</strain>
    </source>
</reference>
<reference evidence="2" key="1">
    <citation type="submission" date="2020-10" db="EMBL/GenBank/DDBJ databases">
        <authorList>
            <person name="Gilroy R."/>
        </authorList>
    </citation>
    <scope>NUCLEOTIDE SEQUENCE</scope>
    <source>
        <strain evidence="2">C6-149</strain>
    </source>
</reference>
<gene>
    <name evidence="2" type="ORF">IAA89_02340</name>
</gene>
<keyword evidence="1" id="KW-0812">Transmembrane</keyword>
<protein>
    <submittedName>
        <fullName evidence="2">Uncharacterized protein</fullName>
    </submittedName>
</protein>
<dbReference type="Proteomes" id="UP000823614">
    <property type="component" value="Unassembled WGS sequence"/>
</dbReference>
<comment type="caution">
    <text evidence="2">The sequence shown here is derived from an EMBL/GenBank/DDBJ whole genome shotgun (WGS) entry which is preliminary data.</text>
</comment>
<name>A0A9D9E5G9_9LACO</name>
<feature type="transmembrane region" description="Helical" evidence="1">
    <location>
        <begin position="6"/>
        <end position="31"/>
    </location>
</feature>
<evidence type="ECO:0000313" key="3">
    <source>
        <dbReference type="Proteomes" id="UP000823614"/>
    </source>
</evidence>
<proteinExistence type="predicted"/>
<organism evidence="2 3">
    <name type="scientific">Candidatus Gallilactobacillus intestinavium</name>
    <dbReference type="NCBI Taxonomy" id="2840838"/>
    <lineage>
        <taxon>Bacteria</taxon>
        <taxon>Bacillati</taxon>
        <taxon>Bacillota</taxon>
        <taxon>Bacilli</taxon>
        <taxon>Lactobacillales</taxon>
        <taxon>Lactobacillaceae</taxon>
        <taxon>Lactobacillaceae incertae sedis</taxon>
        <taxon>Candidatus Gallilactobacillus</taxon>
    </lineage>
</organism>
<keyword evidence="1" id="KW-0472">Membrane</keyword>
<sequence>MNINEIIGIITGIITAVSTAATAIFSIYRFFKRKEKVKQEKAKLLKDLCNLYNELAKIKDYKVYLKDSDNVVTLAYYVLAYRNYLSYEECILLQRRIHEFEAIDGVSFVTKLIPTVSDFLSDVKRMIDSRTK</sequence>
<accession>A0A9D9E5G9</accession>
<dbReference type="EMBL" id="JADIMP010000045">
    <property type="protein sequence ID" value="MBO8441268.1"/>
    <property type="molecule type" value="Genomic_DNA"/>
</dbReference>
<evidence type="ECO:0000313" key="2">
    <source>
        <dbReference type="EMBL" id="MBO8441268.1"/>
    </source>
</evidence>
<keyword evidence="1" id="KW-1133">Transmembrane helix</keyword>